<dbReference type="GO" id="GO:0008374">
    <property type="term" value="F:O-acyltransferase activity"/>
    <property type="evidence" value="ECO:0007669"/>
    <property type="project" value="TreeGrafter"/>
</dbReference>
<dbReference type="AlphaFoldDB" id="A0A6N9Z3U9"/>
<evidence type="ECO:0000313" key="7">
    <source>
        <dbReference type="Proteomes" id="UP000469194"/>
    </source>
</evidence>
<dbReference type="Pfam" id="PF00132">
    <property type="entry name" value="Hexapep"/>
    <property type="match status" value="1"/>
</dbReference>
<dbReference type="PANTHER" id="PTHR23416:SF23">
    <property type="entry name" value="ACETYLTRANSFERASE C18B11.09C-RELATED"/>
    <property type="match status" value="1"/>
</dbReference>
<dbReference type="Pfam" id="PF12464">
    <property type="entry name" value="Mac"/>
    <property type="match status" value="1"/>
</dbReference>
<evidence type="ECO:0000259" key="5">
    <source>
        <dbReference type="SMART" id="SM01266"/>
    </source>
</evidence>
<dbReference type="Gene3D" id="2.160.10.10">
    <property type="entry name" value="Hexapeptide repeat proteins"/>
    <property type="match status" value="1"/>
</dbReference>
<dbReference type="InterPro" id="IPR051159">
    <property type="entry name" value="Hexapeptide_acetyltransf"/>
</dbReference>
<comment type="caution">
    <text evidence="6">The sequence shown here is derived from an EMBL/GenBank/DDBJ whole genome shotgun (WGS) entry which is preliminary data.</text>
</comment>
<evidence type="ECO:0000313" key="6">
    <source>
        <dbReference type="EMBL" id="NEG88863.1"/>
    </source>
</evidence>
<dbReference type="InterPro" id="IPR011004">
    <property type="entry name" value="Trimer_LpxA-like_sf"/>
</dbReference>
<gene>
    <name evidence="6" type="ORF">GFD25_02325</name>
</gene>
<dbReference type="InterPro" id="IPR018357">
    <property type="entry name" value="Hexapep_transf_CS"/>
</dbReference>
<dbReference type="InterPro" id="IPR001451">
    <property type="entry name" value="Hexapep"/>
</dbReference>
<dbReference type="CDD" id="cd03357">
    <property type="entry name" value="LbH_MAT_GAT"/>
    <property type="match status" value="1"/>
</dbReference>
<proteinExistence type="inferred from homology"/>
<keyword evidence="3" id="KW-0677">Repeat</keyword>
<dbReference type="SUPFAM" id="SSF51161">
    <property type="entry name" value="Trimeric LpxA-like enzymes"/>
    <property type="match status" value="1"/>
</dbReference>
<dbReference type="Proteomes" id="UP000469194">
    <property type="component" value="Unassembled WGS sequence"/>
</dbReference>
<dbReference type="InterPro" id="IPR024688">
    <property type="entry name" value="Mac_dom"/>
</dbReference>
<dbReference type="GO" id="GO:0016407">
    <property type="term" value="F:acetyltransferase activity"/>
    <property type="evidence" value="ECO:0007669"/>
    <property type="project" value="InterPro"/>
</dbReference>
<dbReference type="PANTHER" id="PTHR23416">
    <property type="entry name" value="SIALIC ACID SYNTHASE-RELATED"/>
    <property type="match status" value="1"/>
</dbReference>
<dbReference type="SMART" id="SM01266">
    <property type="entry name" value="Mac"/>
    <property type="match status" value="1"/>
</dbReference>
<keyword evidence="2 6" id="KW-0808">Transferase</keyword>
<sequence>MTPVIPADLTGEGREVWSRMVSGQPYWDMHPELERKRVEVRRLFEAYNRTDFEDAARRRALLERMLGSVGDGVVVEPNFRCDLGCNIHLGAGSFVNYDCVMFDAAPITIGESVWIAPMVGLFTTNHALDYDERAAGGAVSRPITIGDGAWLGAHVIVLGGVTIGRGAVIGAGSAVTRDVPDNVVAVGNPARVLRPITEADRMGFTR</sequence>
<keyword evidence="7" id="KW-1185">Reference proteome</keyword>
<dbReference type="EMBL" id="WHZW01000004">
    <property type="protein sequence ID" value="NEG88863.1"/>
    <property type="molecule type" value="Genomic_DNA"/>
</dbReference>
<evidence type="ECO:0000256" key="2">
    <source>
        <dbReference type="ARBA" id="ARBA00022679"/>
    </source>
</evidence>
<protein>
    <submittedName>
        <fullName evidence="6">Sugar O-acetyltransferase</fullName>
    </submittedName>
</protein>
<name>A0A6N9Z3U9_9BIFI</name>
<keyword evidence="4" id="KW-0012">Acyltransferase</keyword>
<dbReference type="PROSITE" id="PS00101">
    <property type="entry name" value="HEXAPEP_TRANSFERASES"/>
    <property type="match status" value="1"/>
</dbReference>
<evidence type="ECO:0000256" key="4">
    <source>
        <dbReference type="ARBA" id="ARBA00023315"/>
    </source>
</evidence>
<evidence type="ECO:0000256" key="1">
    <source>
        <dbReference type="ARBA" id="ARBA00007274"/>
    </source>
</evidence>
<organism evidence="6 7">
    <name type="scientific">Bifidobacterium aerophilum</name>
    <dbReference type="NCBI Taxonomy" id="1798155"/>
    <lineage>
        <taxon>Bacteria</taxon>
        <taxon>Bacillati</taxon>
        <taxon>Actinomycetota</taxon>
        <taxon>Actinomycetes</taxon>
        <taxon>Bifidobacteriales</taxon>
        <taxon>Bifidobacteriaceae</taxon>
        <taxon>Bifidobacterium</taxon>
    </lineage>
</organism>
<comment type="similarity">
    <text evidence="1">Belongs to the transferase hexapeptide repeat family.</text>
</comment>
<dbReference type="FunFam" id="2.160.10.10:FF:000025">
    <property type="entry name" value="Hexapeptide-repeat containing-acetyltransferase"/>
    <property type="match status" value="1"/>
</dbReference>
<evidence type="ECO:0000256" key="3">
    <source>
        <dbReference type="ARBA" id="ARBA00022737"/>
    </source>
</evidence>
<feature type="domain" description="Maltose/galactoside acetyltransferase" evidence="5">
    <location>
        <begin position="17"/>
        <end position="71"/>
    </location>
</feature>
<reference evidence="6 7" key="1">
    <citation type="submission" date="2019-10" db="EMBL/GenBank/DDBJ databases">
        <title>Bifidobacterium from non-human primates.</title>
        <authorList>
            <person name="Modesto M."/>
        </authorList>
    </citation>
    <scope>NUCLEOTIDE SEQUENCE [LARGE SCALE GENOMIC DNA]</scope>
    <source>
        <strain evidence="6 7">TRE17</strain>
    </source>
</reference>
<accession>A0A6N9Z3U9</accession>